<sequence>MHGSTAFSVTCRLYLERHTVLCKVRTYVALMSQVFSTPMLAYDGASNTDDFLIWHISRYPAPSYETQAKRSWQFFS</sequence>
<proteinExistence type="predicted"/>
<protein>
    <submittedName>
        <fullName evidence="1">Uncharacterized protein</fullName>
    </submittedName>
</protein>
<keyword evidence="2" id="KW-1185">Reference proteome</keyword>
<evidence type="ECO:0000313" key="1">
    <source>
        <dbReference type="EMBL" id="QRD01995.1"/>
    </source>
</evidence>
<organism evidence="1 2">
    <name type="scientific">Phaeosphaeria nodorum (strain SN15 / ATCC MYA-4574 / FGSC 10173)</name>
    <name type="common">Glume blotch fungus</name>
    <name type="synonym">Parastagonospora nodorum</name>
    <dbReference type="NCBI Taxonomy" id="321614"/>
    <lineage>
        <taxon>Eukaryota</taxon>
        <taxon>Fungi</taxon>
        <taxon>Dikarya</taxon>
        <taxon>Ascomycota</taxon>
        <taxon>Pezizomycotina</taxon>
        <taxon>Dothideomycetes</taxon>
        <taxon>Pleosporomycetidae</taxon>
        <taxon>Pleosporales</taxon>
        <taxon>Pleosporineae</taxon>
        <taxon>Phaeosphaeriaceae</taxon>
        <taxon>Parastagonospora</taxon>
    </lineage>
</organism>
<name>A0A7U2FB08_PHANO</name>
<dbReference type="EMBL" id="CP069035">
    <property type="protein sequence ID" value="QRD01995.1"/>
    <property type="molecule type" value="Genomic_DNA"/>
</dbReference>
<gene>
    <name evidence="1" type="ORF">JI435_417410</name>
</gene>
<reference evidence="2" key="1">
    <citation type="journal article" date="2021" name="BMC Genomics">
        <title>Chromosome-level genome assembly and manually-curated proteome of model necrotroph Parastagonospora nodorum Sn15 reveals a genome-wide trove of candidate effector homologs, and redundancy of virulence-related functions within an accessory chromosome.</title>
        <authorList>
            <person name="Bertazzoni S."/>
            <person name="Jones D.A.B."/>
            <person name="Phan H.T."/>
            <person name="Tan K.-C."/>
            <person name="Hane J.K."/>
        </authorList>
    </citation>
    <scope>NUCLEOTIDE SEQUENCE [LARGE SCALE GENOMIC DNA]</scope>
    <source>
        <strain evidence="2">SN15 / ATCC MYA-4574 / FGSC 10173)</strain>
    </source>
</reference>
<dbReference type="VEuPathDB" id="FungiDB:JI435_417410"/>
<dbReference type="Proteomes" id="UP000663193">
    <property type="component" value="Chromosome 13"/>
</dbReference>
<accession>A0A7U2FB08</accession>
<evidence type="ECO:0000313" key="2">
    <source>
        <dbReference type="Proteomes" id="UP000663193"/>
    </source>
</evidence>
<dbReference type="AlphaFoldDB" id="A0A7U2FB08"/>